<evidence type="ECO:0000313" key="3">
    <source>
        <dbReference type="RefSeq" id="XP_004640566.1"/>
    </source>
</evidence>
<dbReference type="GO" id="GO:0060090">
    <property type="term" value="F:molecular adaptor activity"/>
    <property type="evidence" value="ECO:0007669"/>
    <property type="project" value="TreeGrafter"/>
</dbReference>
<dbReference type="PANTHER" id="PTHR28586:SF1">
    <property type="entry name" value="PROTEIN PAXX"/>
    <property type="match status" value="1"/>
</dbReference>
<dbReference type="PANTHER" id="PTHR28586">
    <property type="entry name" value="PROTEIN PAXX"/>
    <property type="match status" value="1"/>
</dbReference>
<organism evidence="2 3">
    <name type="scientific">Octodon degus</name>
    <name type="common">Degu</name>
    <name type="synonym">Sciurus degus</name>
    <dbReference type="NCBI Taxonomy" id="10160"/>
    <lineage>
        <taxon>Eukaryota</taxon>
        <taxon>Metazoa</taxon>
        <taxon>Chordata</taxon>
        <taxon>Craniata</taxon>
        <taxon>Vertebrata</taxon>
        <taxon>Euteleostomi</taxon>
        <taxon>Mammalia</taxon>
        <taxon>Eutheria</taxon>
        <taxon>Euarchontoglires</taxon>
        <taxon>Glires</taxon>
        <taxon>Rodentia</taxon>
        <taxon>Hystricomorpha</taxon>
        <taxon>Octodontidae</taxon>
        <taxon>Octodon</taxon>
    </lineage>
</organism>
<dbReference type="InParanoid" id="A0A6P3F7L7"/>
<reference evidence="3" key="1">
    <citation type="submission" date="2025-08" db="UniProtKB">
        <authorList>
            <consortium name="RefSeq"/>
        </authorList>
    </citation>
    <scope>IDENTIFICATION</scope>
</reference>
<name>A0A6P3F7L7_OCTDE</name>
<dbReference type="InterPro" id="IPR054134">
    <property type="entry name" value="PAXX_N"/>
</dbReference>
<dbReference type="RefSeq" id="XP_004640566.1">
    <property type="nucleotide sequence ID" value="XM_004640509.2"/>
</dbReference>
<dbReference type="GO" id="GO:0070419">
    <property type="term" value="C:nonhomologous end joining complex"/>
    <property type="evidence" value="ECO:0007669"/>
    <property type="project" value="TreeGrafter"/>
</dbReference>
<keyword evidence="2" id="KW-1185">Reference proteome</keyword>
<protein>
    <submittedName>
        <fullName evidence="3">Protein PAXX isoform X1</fullName>
    </submittedName>
</protein>
<dbReference type="CDD" id="cd22286">
    <property type="entry name" value="HD_PAXX_N"/>
    <property type="match status" value="1"/>
</dbReference>
<gene>
    <name evidence="3" type="primary">Paxx</name>
</gene>
<proteinExistence type="predicted"/>
<accession>A0A6P3F7L7</accession>
<dbReference type="GeneID" id="101591967"/>
<evidence type="ECO:0000256" key="1">
    <source>
        <dbReference type="SAM" id="MobiDB-lite"/>
    </source>
</evidence>
<evidence type="ECO:0000313" key="2">
    <source>
        <dbReference type="Proteomes" id="UP000515203"/>
    </source>
</evidence>
<dbReference type="OrthoDB" id="5969703at2759"/>
<dbReference type="CTD" id="286257"/>
<feature type="region of interest" description="Disordered" evidence="1">
    <location>
        <begin position="144"/>
        <end position="205"/>
    </location>
</feature>
<dbReference type="InterPro" id="IPR027873">
    <property type="entry name" value="PAXX"/>
</dbReference>
<dbReference type="GO" id="GO:0005634">
    <property type="term" value="C:nucleus"/>
    <property type="evidence" value="ECO:0007669"/>
    <property type="project" value="TreeGrafter"/>
</dbReference>
<sequence length="205" mass="21622">MVPPPPPLSPPLCTLPPGPEPPRFVCYCEPETGDQGVFHLHVTNGVELWSANVPPDSEAARRARGGLGADEDLAARFRIACQQQAVAFSLREDSASLTLSGPPSTLTFDLSKVPGPEAVPRLQALTLSLAGRVCNLEQRLAAVEQTATSPRKSPRPAGPPLFLPDPDPQRGGPGAGVRRRCPGESLINPGFKSKKPAGGVDFDEP</sequence>
<dbReference type="AlphaFoldDB" id="A0A6P3F7L7"/>
<dbReference type="GO" id="GO:0006303">
    <property type="term" value="P:double-strand break repair via nonhomologous end joining"/>
    <property type="evidence" value="ECO:0007669"/>
    <property type="project" value="InterPro"/>
</dbReference>
<dbReference type="Proteomes" id="UP000515203">
    <property type="component" value="Unplaced"/>
</dbReference>
<dbReference type="GO" id="GO:0035861">
    <property type="term" value="C:site of double-strand break"/>
    <property type="evidence" value="ECO:0007669"/>
    <property type="project" value="TreeGrafter"/>
</dbReference>
<feature type="compositionally biased region" description="Pro residues" evidence="1">
    <location>
        <begin position="156"/>
        <end position="166"/>
    </location>
</feature>
<dbReference type="Pfam" id="PF15384">
    <property type="entry name" value="PAXX"/>
    <property type="match status" value="1"/>
</dbReference>
<dbReference type="FunCoup" id="A0A6P3F7L7">
    <property type="interactions" value="595"/>
</dbReference>